<keyword evidence="1" id="KW-0812">Transmembrane</keyword>
<sequence length="417" mass="48288">MPLTPTRLAPSFTAKSLDLNLEALRGFAALVVVWYHIILFGHFIDPHFQPEGIWVYLAPGHESVLIFFVLSGYVIALNTREPLTRATIPTYLKKRFVRIYPIYLISILIALLLAKQAYPGWTIFSHLLLLQGMTSELISQNSPAWSLHYEVLFYLLFIPLSYFRLNALLVTALCLLTGLINSLLGTAPQLTSYLYGFTFWMVGVVLARYMPHKTQPHPGQMLSLMFLWLALPMFNLLEVVISKVIQVTEGKLIYPDSVFWLDRIIKLADFSWLPYALLTIIIFTSKDFLGRKPLTWLLLALPAYKFKYLFQDRAHIDFGYWAFPVLFYWAAVFCYVFQNQLRRISSRFINWLSATGAISYGIYIIHFPVMHAFQCLEMFSGSAQTFWVRTVLFFIVTVILAYILEKIIQPRIKQLFK</sequence>
<feature type="transmembrane region" description="Helical" evidence="1">
    <location>
        <begin position="222"/>
        <end position="244"/>
    </location>
</feature>
<feature type="transmembrane region" description="Helical" evidence="1">
    <location>
        <begin position="192"/>
        <end position="210"/>
    </location>
</feature>
<feature type="transmembrane region" description="Helical" evidence="1">
    <location>
        <begin position="97"/>
        <end position="114"/>
    </location>
</feature>
<dbReference type="Pfam" id="PF01757">
    <property type="entry name" value="Acyl_transf_3"/>
    <property type="match status" value="2"/>
</dbReference>
<dbReference type="InterPro" id="IPR002656">
    <property type="entry name" value="Acyl_transf_3_dom"/>
</dbReference>
<dbReference type="PANTHER" id="PTHR23028:SF131">
    <property type="entry name" value="BLR2367 PROTEIN"/>
    <property type="match status" value="1"/>
</dbReference>
<dbReference type="GO" id="GO:0000271">
    <property type="term" value="P:polysaccharide biosynthetic process"/>
    <property type="evidence" value="ECO:0007669"/>
    <property type="project" value="TreeGrafter"/>
</dbReference>
<reference evidence="3 4" key="1">
    <citation type="submission" date="2019-04" db="EMBL/GenBank/DDBJ databases">
        <authorList>
            <person name="Feng G."/>
            <person name="Zhang J."/>
            <person name="Zhu H."/>
        </authorList>
    </citation>
    <scope>NUCLEOTIDE SEQUENCE [LARGE SCALE GENOMIC DNA]</scope>
    <source>
        <strain evidence="3 4">92R-1</strain>
    </source>
</reference>
<feature type="domain" description="Acyltransferase 3" evidence="2">
    <location>
        <begin position="312"/>
        <end position="404"/>
    </location>
</feature>
<dbReference type="OrthoDB" id="9796461at2"/>
<keyword evidence="3" id="KW-0808">Transferase</keyword>
<feature type="transmembrane region" description="Helical" evidence="1">
    <location>
        <begin position="316"/>
        <end position="336"/>
    </location>
</feature>
<feature type="transmembrane region" description="Helical" evidence="1">
    <location>
        <begin position="151"/>
        <end position="180"/>
    </location>
</feature>
<feature type="transmembrane region" description="Helical" evidence="1">
    <location>
        <begin position="56"/>
        <end position="76"/>
    </location>
</feature>
<keyword evidence="4" id="KW-1185">Reference proteome</keyword>
<dbReference type="EMBL" id="SRLA01000005">
    <property type="protein sequence ID" value="TGE04748.1"/>
    <property type="molecule type" value="Genomic_DNA"/>
</dbReference>
<dbReference type="GO" id="GO:0016747">
    <property type="term" value="F:acyltransferase activity, transferring groups other than amino-acyl groups"/>
    <property type="evidence" value="ECO:0007669"/>
    <property type="project" value="InterPro"/>
</dbReference>
<keyword evidence="1" id="KW-1133">Transmembrane helix</keyword>
<name>A0A4Z0P3H2_9BACT</name>
<feature type="transmembrane region" description="Helical" evidence="1">
    <location>
        <begin position="264"/>
        <end position="282"/>
    </location>
</feature>
<accession>A0A4Z0P3H2</accession>
<dbReference type="GO" id="GO:0016020">
    <property type="term" value="C:membrane"/>
    <property type="evidence" value="ECO:0007669"/>
    <property type="project" value="TreeGrafter"/>
</dbReference>
<feature type="transmembrane region" description="Helical" evidence="1">
    <location>
        <begin position="386"/>
        <end position="404"/>
    </location>
</feature>
<protein>
    <submittedName>
        <fullName evidence="3">Acyltransferase</fullName>
    </submittedName>
</protein>
<dbReference type="PANTHER" id="PTHR23028">
    <property type="entry name" value="ACETYLTRANSFERASE"/>
    <property type="match status" value="1"/>
</dbReference>
<keyword evidence="1" id="KW-0472">Membrane</keyword>
<evidence type="ECO:0000256" key="1">
    <source>
        <dbReference type="SAM" id="Phobius"/>
    </source>
</evidence>
<dbReference type="InterPro" id="IPR050879">
    <property type="entry name" value="Acyltransferase_3"/>
</dbReference>
<dbReference type="Proteomes" id="UP000298337">
    <property type="component" value="Unassembled WGS sequence"/>
</dbReference>
<feature type="domain" description="Acyltransferase 3" evidence="2">
    <location>
        <begin position="20"/>
        <end position="238"/>
    </location>
</feature>
<comment type="caution">
    <text evidence="3">The sequence shown here is derived from an EMBL/GenBank/DDBJ whole genome shotgun (WGS) entry which is preliminary data.</text>
</comment>
<evidence type="ECO:0000259" key="2">
    <source>
        <dbReference type="Pfam" id="PF01757"/>
    </source>
</evidence>
<feature type="transmembrane region" description="Helical" evidence="1">
    <location>
        <begin position="348"/>
        <end position="366"/>
    </location>
</feature>
<keyword evidence="3" id="KW-0012">Acyltransferase</keyword>
<gene>
    <name evidence="3" type="ORF">EU556_21445</name>
</gene>
<proteinExistence type="predicted"/>
<organism evidence="3 4">
    <name type="scientific">Hymenobacter fodinae</name>
    <dbReference type="NCBI Taxonomy" id="2510796"/>
    <lineage>
        <taxon>Bacteria</taxon>
        <taxon>Pseudomonadati</taxon>
        <taxon>Bacteroidota</taxon>
        <taxon>Cytophagia</taxon>
        <taxon>Cytophagales</taxon>
        <taxon>Hymenobacteraceae</taxon>
        <taxon>Hymenobacter</taxon>
    </lineage>
</organism>
<feature type="transmembrane region" description="Helical" evidence="1">
    <location>
        <begin position="23"/>
        <end position="44"/>
    </location>
</feature>
<evidence type="ECO:0000313" key="3">
    <source>
        <dbReference type="EMBL" id="TGE04748.1"/>
    </source>
</evidence>
<dbReference type="RefSeq" id="WP_135436194.1">
    <property type="nucleotide sequence ID" value="NZ_SRLA01000005.1"/>
</dbReference>
<dbReference type="AlphaFoldDB" id="A0A4Z0P3H2"/>
<evidence type="ECO:0000313" key="4">
    <source>
        <dbReference type="Proteomes" id="UP000298337"/>
    </source>
</evidence>